<dbReference type="GeneID" id="14492781"/>
<evidence type="ECO:0000313" key="2">
    <source>
        <dbReference type="Proteomes" id="UP000002866"/>
    </source>
</evidence>
<sequence>MIVRSMILSIALKTVLRNRSVHTHTHTHTQRDMTMLSNSFKLVGINKYLLRSWDMNLKWNWLKLLRGAGYVPLKIYSPSLIYCRDRFISYKSRFIKSNFVASRIDSKVWSTNTPRQGVNIVNKLFLQNKYGNTNGNIINTLLKFAQPKEKPQDIFNMIINQRIDKTIGSYIEFRPKIRGMDGMGFLNQENLAKMRVDASMHYEEFCKINDSIEQIFKQYGSLPMKNDGKRICIYFPNLFSDEVERLMIDIGIEEGVVYPMTEEVLSTNGIEPIFSNTTNFSPILSSSSGNGNGNGNGNSISNSISGYIFV</sequence>
<proteinExistence type="predicted"/>
<dbReference type="RefSeq" id="XP_004177552.1">
    <property type="nucleotide sequence ID" value="XM_004177504.1"/>
</dbReference>
<dbReference type="OrthoDB" id="416253at2759"/>
<dbReference type="HOGENOM" id="CLU_897649_0_0_1"/>
<dbReference type="Proteomes" id="UP000002866">
    <property type="component" value="Chromosome 1"/>
</dbReference>
<evidence type="ECO:0000313" key="1">
    <source>
        <dbReference type="EMBL" id="CCH58033.1"/>
    </source>
</evidence>
<keyword evidence="2" id="KW-1185">Reference proteome</keyword>
<dbReference type="eggNOG" id="ENOG502S2SB">
    <property type="taxonomic scope" value="Eukaryota"/>
</dbReference>
<dbReference type="STRING" id="1071380.I2GV81"/>
<name>I2GV81_HENB6</name>
<dbReference type="KEGG" id="tbl:TBLA_0A02340"/>
<dbReference type="InParanoid" id="I2GV81"/>
<organism evidence="1 2">
    <name type="scientific">Henningerozyma blattae (strain ATCC 34711 / CBS 6284 / DSM 70876 / NBRC 10599 / NRRL Y-10934 / UCD 77-7)</name>
    <name type="common">Yeast</name>
    <name type="synonym">Tetrapisispora blattae</name>
    <dbReference type="NCBI Taxonomy" id="1071380"/>
    <lineage>
        <taxon>Eukaryota</taxon>
        <taxon>Fungi</taxon>
        <taxon>Dikarya</taxon>
        <taxon>Ascomycota</taxon>
        <taxon>Saccharomycotina</taxon>
        <taxon>Saccharomycetes</taxon>
        <taxon>Saccharomycetales</taxon>
        <taxon>Saccharomycetaceae</taxon>
        <taxon>Henningerozyma</taxon>
    </lineage>
</organism>
<reference evidence="1 2" key="1">
    <citation type="journal article" date="2011" name="Proc. Natl. Acad. Sci. U.S.A.">
        <title>Evolutionary erosion of yeast sex chromosomes by mating-type switching accidents.</title>
        <authorList>
            <person name="Gordon J.L."/>
            <person name="Armisen D."/>
            <person name="Proux-Wera E."/>
            <person name="Oheigeartaigh S.S."/>
            <person name="Byrne K.P."/>
            <person name="Wolfe K.H."/>
        </authorList>
    </citation>
    <scope>NUCLEOTIDE SEQUENCE [LARGE SCALE GENOMIC DNA]</scope>
    <source>
        <strain evidence="2">ATCC 34711 / CBS 6284 / DSM 70876 / NBRC 10599 / NRRL Y-10934 / UCD 77-7</strain>
    </source>
</reference>
<dbReference type="EMBL" id="HE806316">
    <property type="protein sequence ID" value="CCH58033.1"/>
    <property type="molecule type" value="Genomic_DNA"/>
</dbReference>
<protein>
    <submittedName>
        <fullName evidence="1">Uncharacterized protein</fullName>
    </submittedName>
</protein>
<dbReference type="AlphaFoldDB" id="I2GV81"/>
<gene>
    <name evidence="1" type="primary">TBLA0A02340</name>
    <name evidence="1" type="ORF">TBLA_0A02340</name>
</gene>
<accession>I2GV81</accession>